<sequence length="194" mass="22614">MKQLNDSELIILFKKGNKGAFEELVMRYQSHVYTYILSITKNEEASQDIAQDVFIRIFKKLGKYNDENKFKNWLFTLSRNITMDYYRKNAHKTLPLENKDEDEFSLIEVLSDKDPLPIEAAAIKSKSQSVRKALDKLTSEERELIALKDSLTFKEIAEMQNKPIGTLLSKFNRALGKLKKILLETEPEVCHEYM</sequence>
<name>A0A0G3WH36_9BACT</name>
<evidence type="ECO:0000313" key="6">
    <source>
        <dbReference type="EMBL" id="AKL97643.1"/>
    </source>
</evidence>
<dbReference type="Pfam" id="PF04542">
    <property type="entry name" value="Sigma70_r2"/>
    <property type="match status" value="1"/>
</dbReference>
<comment type="similarity">
    <text evidence="1">Belongs to the sigma-70 factor family. ECF subfamily.</text>
</comment>
<accession>A0A0G3WH36</accession>
<keyword evidence="3" id="KW-0731">Sigma factor</keyword>
<dbReference type="EMBL" id="CP009498">
    <property type="protein sequence ID" value="AKL97643.1"/>
    <property type="molecule type" value="Genomic_DNA"/>
</dbReference>
<dbReference type="PANTHER" id="PTHR43133:SF51">
    <property type="entry name" value="RNA POLYMERASE SIGMA FACTOR"/>
    <property type="match status" value="1"/>
</dbReference>
<dbReference type="GO" id="GO:0016987">
    <property type="term" value="F:sigma factor activity"/>
    <property type="evidence" value="ECO:0007669"/>
    <property type="project" value="UniProtKB-KW"/>
</dbReference>
<dbReference type="NCBIfam" id="TIGR02937">
    <property type="entry name" value="sigma70-ECF"/>
    <property type="match status" value="1"/>
</dbReference>
<dbReference type="PANTHER" id="PTHR43133">
    <property type="entry name" value="RNA POLYMERASE ECF-TYPE SIGMA FACTO"/>
    <property type="match status" value="1"/>
</dbReference>
<dbReference type="InterPro" id="IPR013325">
    <property type="entry name" value="RNA_pol_sigma_r2"/>
</dbReference>
<evidence type="ECO:0000259" key="5">
    <source>
        <dbReference type="Pfam" id="PF04542"/>
    </source>
</evidence>
<dbReference type="Proteomes" id="UP000035337">
    <property type="component" value="Chromosome"/>
</dbReference>
<dbReference type="AlphaFoldDB" id="A0A0G3WH36"/>
<dbReference type="InterPro" id="IPR014284">
    <property type="entry name" value="RNA_pol_sigma-70_dom"/>
</dbReference>
<evidence type="ECO:0000256" key="4">
    <source>
        <dbReference type="ARBA" id="ARBA00023163"/>
    </source>
</evidence>
<dbReference type="SUPFAM" id="SSF88659">
    <property type="entry name" value="Sigma3 and sigma4 domains of RNA polymerase sigma factors"/>
    <property type="match status" value="1"/>
</dbReference>
<gene>
    <name evidence="6" type="ORF">Epro_0264</name>
</gene>
<dbReference type="InterPro" id="IPR036388">
    <property type="entry name" value="WH-like_DNA-bd_sf"/>
</dbReference>
<dbReference type="Gene3D" id="1.10.1740.10">
    <property type="match status" value="1"/>
</dbReference>
<reference evidence="6 7" key="1">
    <citation type="submission" date="2014-09" db="EMBL/GenBank/DDBJ databases">
        <title>Complete genome sequence of Endomicrobium proavitum.</title>
        <authorList>
            <person name="Zheng H."/>
        </authorList>
    </citation>
    <scope>NUCLEOTIDE SEQUENCE [LARGE SCALE GENOMIC DNA]</scope>
    <source>
        <strain evidence="6 7">Rsa215</strain>
    </source>
</reference>
<feature type="domain" description="RNA polymerase sigma-70 region 2" evidence="5">
    <location>
        <begin position="24"/>
        <end position="90"/>
    </location>
</feature>
<dbReference type="InterPro" id="IPR007627">
    <property type="entry name" value="RNA_pol_sigma70_r2"/>
</dbReference>
<dbReference type="STRING" id="1408281.Epro_0264"/>
<dbReference type="InterPro" id="IPR039425">
    <property type="entry name" value="RNA_pol_sigma-70-like"/>
</dbReference>
<keyword evidence="2" id="KW-0805">Transcription regulation</keyword>
<evidence type="ECO:0000256" key="3">
    <source>
        <dbReference type="ARBA" id="ARBA00023082"/>
    </source>
</evidence>
<dbReference type="Gene3D" id="1.10.10.10">
    <property type="entry name" value="Winged helix-like DNA-binding domain superfamily/Winged helix DNA-binding domain"/>
    <property type="match status" value="1"/>
</dbReference>
<evidence type="ECO:0000313" key="7">
    <source>
        <dbReference type="Proteomes" id="UP000035337"/>
    </source>
</evidence>
<dbReference type="KEGG" id="epo:Epro_0264"/>
<dbReference type="OrthoDB" id="9782703at2"/>
<dbReference type="GO" id="GO:0006352">
    <property type="term" value="P:DNA-templated transcription initiation"/>
    <property type="evidence" value="ECO:0007669"/>
    <property type="project" value="InterPro"/>
</dbReference>
<evidence type="ECO:0000256" key="1">
    <source>
        <dbReference type="ARBA" id="ARBA00010641"/>
    </source>
</evidence>
<protein>
    <submittedName>
        <fullName evidence="6">Putative Sigma-70 family, RNA polymerase ECF-type sigma factor</fullName>
    </submittedName>
</protein>
<proteinExistence type="inferred from homology"/>
<dbReference type="RefSeq" id="WP_052569872.1">
    <property type="nucleotide sequence ID" value="NZ_CP009498.1"/>
</dbReference>
<dbReference type="SUPFAM" id="SSF88946">
    <property type="entry name" value="Sigma2 domain of RNA polymerase sigma factors"/>
    <property type="match status" value="1"/>
</dbReference>
<keyword evidence="7" id="KW-1185">Reference proteome</keyword>
<keyword evidence="4" id="KW-0804">Transcription</keyword>
<evidence type="ECO:0000256" key="2">
    <source>
        <dbReference type="ARBA" id="ARBA00023015"/>
    </source>
</evidence>
<organism evidence="6 7">
    <name type="scientific">Endomicrobium proavitum</name>
    <dbReference type="NCBI Taxonomy" id="1408281"/>
    <lineage>
        <taxon>Bacteria</taxon>
        <taxon>Pseudomonadati</taxon>
        <taxon>Elusimicrobiota</taxon>
        <taxon>Endomicrobiia</taxon>
        <taxon>Endomicrobiales</taxon>
        <taxon>Endomicrobiaceae</taxon>
        <taxon>Endomicrobium</taxon>
    </lineage>
</organism>
<dbReference type="InterPro" id="IPR013324">
    <property type="entry name" value="RNA_pol_sigma_r3/r4-like"/>
</dbReference>